<dbReference type="AlphaFoldDB" id="A0A6J4K4T8"/>
<dbReference type="SUPFAM" id="SSF52540">
    <property type="entry name" value="P-loop containing nucleoside triphosphate hydrolases"/>
    <property type="match status" value="1"/>
</dbReference>
<dbReference type="FunFam" id="2.40.50.250:FF:000001">
    <property type="entry name" value="GTP-binding protein TypA"/>
    <property type="match status" value="1"/>
</dbReference>
<dbReference type="GO" id="GO:0003924">
    <property type="term" value="F:GTPase activity"/>
    <property type="evidence" value="ECO:0007669"/>
    <property type="project" value="InterPro"/>
</dbReference>
<dbReference type="NCBIfam" id="TIGR01394">
    <property type="entry name" value="TypA_BipA"/>
    <property type="match status" value="1"/>
</dbReference>
<dbReference type="InterPro" id="IPR005225">
    <property type="entry name" value="Small_GTP-bd"/>
</dbReference>
<evidence type="ECO:0000313" key="6">
    <source>
        <dbReference type="EMBL" id="CAA9295698.1"/>
    </source>
</evidence>
<keyword evidence="2" id="KW-0342">GTP-binding</keyword>
<dbReference type="InterPro" id="IPR027417">
    <property type="entry name" value="P-loop_NTPase"/>
</dbReference>
<dbReference type="Pfam" id="PF22042">
    <property type="entry name" value="EF-G_D2"/>
    <property type="match status" value="1"/>
</dbReference>
<dbReference type="InterPro" id="IPR000640">
    <property type="entry name" value="EFG_V-like"/>
</dbReference>
<dbReference type="PRINTS" id="PR00315">
    <property type="entry name" value="ELONGATNFCT"/>
</dbReference>
<dbReference type="Gene3D" id="3.30.70.870">
    <property type="entry name" value="Elongation Factor G (Translational Gtpase), domain 3"/>
    <property type="match status" value="1"/>
</dbReference>
<feature type="domain" description="Tr-type G" evidence="5">
    <location>
        <begin position="29"/>
        <end position="224"/>
    </location>
</feature>
<dbReference type="Pfam" id="PF00679">
    <property type="entry name" value="EFG_C"/>
    <property type="match status" value="1"/>
</dbReference>
<dbReference type="Gene3D" id="3.30.70.240">
    <property type="match status" value="1"/>
</dbReference>
<dbReference type="CDD" id="cd03710">
    <property type="entry name" value="BipA_TypA_C"/>
    <property type="match status" value="1"/>
</dbReference>
<reference evidence="6" key="1">
    <citation type="submission" date="2020-02" db="EMBL/GenBank/DDBJ databases">
        <authorList>
            <person name="Meier V. D."/>
        </authorList>
    </citation>
    <scope>NUCLEOTIDE SEQUENCE</scope>
    <source>
        <strain evidence="6">AVDCRST_MAG77</strain>
    </source>
</reference>
<evidence type="ECO:0000259" key="5">
    <source>
        <dbReference type="PROSITE" id="PS51722"/>
    </source>
</evidence>
<dbReference type="Gene3D" id="3.40.50.300">
    <property type="entry name" value="P-loop containing nucleotide triphosphate hydrolases"/>
    <property type="match status" value="1"/>
</dbReference>
<dbReference type="GO" id="GO:1990904">
    <property type="term" value="C:ribonucleoprotein complex"/>
    <property type="evidence" value="ECO:0007669"/>
    <property type="project" value="TreeGrafter"/>
</dbReference>
<name>A0A6J4K4T8_9CHLR</name>
<dbReference type="Gene3D" id="2.40.30.10">
    <property type="entry name" value="Translation factors"/>
    <property type="match status" value="1"/>
</dbReference>
<dbReference type="NCBIfam" id="TIGR00231">
    <property type="entry name" value="small_GTP"/>
    <property type="match status" value="1"/>
</dbReference>
<dbReference type="SUPFAM" id="SSF50447">
    <property type="entry name" value="Translation proteins"/>
    <property type="match status" value="1"/>
</dbReference>
<sequence length="637" mass="68913">MIASPPIAAPAAQAAPTSADSGDRLRPRADLRNIAIIAHVDHGKTTLVDGLLKQSKVFRDNDAAGTLIMDSNQLERERGITVFAKNASIRYGDVKINMIDTPGHADFSSEVERTLSMADGCLLLVDAAEGPLPQTRFVLGLALQLGLRPLVVVNKVDRKDARPEEVVEEIADLFLELATDAEQLQYPVIYAIAREGKAGPAPDQLAPDLGPLFKAIMEHVPPPRVDMDAPVQMLVSALDYDQHLGRIAIGRLVRGTMHRGMSIRCLTAEGQSAPLKMVELYQYTGLGRQQIETVGAGDIAALAGMPVVSIGDTIADGDAPEALPRMAITEPTVQLTILPNTGPFAGQDGKAITSRQLKERLERELETNVGLRVRSTAANTGQGEGFVVAGRGELHLAILLETMRREGLELAISRPEVILKRDEAGKLLEPVEQVVITVPQAHVGTVSELVGPRQAIMEHMYPDEGRGARLVYKMPTRGMIGLRGALLTATRGTATVNTRFLAFEPMGGPIPRQRNGAVIATETGQTTGYSIANVQERARLFVAPGTPVYEGMVVGLNSRETDMAVNIVREKKQSNVRSSSADIAVKLEPPFIPSLDQFLELISEDELLELTPKTLRLRKRHLAANDRERASRVSPAQ</sequence>
<dbReference type="FunFam" id="3.40.50.300:FF:000055">
    <property type="entry name" value="GTP-binding protein TypA"/>
    <property type="match status" value="1"/>
</dbReference>
<dbReference type="PROSITE" id="PS51722">
    <property type="entry name" value="G_TR_2"/>
    <property type="match status" value="1"/>
</dbReference>
<dbReference type="FunFam" id="3.30.70.240:FF:000002">
    <property type="entry name" value="GTP-binding protein TypA"/>
    <property type="match status" value="1"/>
</dbReference>
<evidence type="ECO:0000256" key="2">
    <source>
        <dbReference type="ARBA" id="ARBA00023134"/>
    </source>
</evidence>
<accession>A0A6J4K4T8</accession>
<feature type="compositionally biased region" description="Low complexity" evidence="4">
    <location>
        <begin position="1"/>
        <end position="19"/>
    </location>
</feature>
<dbReference type="InterPro" id="IPR053905">
    <property type="entry name" value="EF-G-like_DII"/>
</dbReference>
<dbReference type="InterPro" id="IPR048876">
    <property type="entry name" value="BipA_C"/>
</dbReference>
<dbReference type="Pfam" id="PF21018">
    <property type="entry name" value="BipA_C"/>
    <property type="match status" value="1"/>
</dbReference>
<dbReference type="GO" id="GO:0005525">
    <property type="term" value="F:GTP binding"/>
    <property type="evidence" value="ECO:0007669"/>
    <property type="project" value="UniProtKB-KW"/>
</dbReference>
<dbReference type="InterPro" id="IPR035651">
    <property type="entry name" value="BipA_V"/>
</dbReference>
<protein>
    <recommendedName>
        <fullName evidence="3">50S ribosomal subunit assembly factor BipA</fullName>
    </recommendedName>
</protein>
<evidence type="ECO:0000256" key="3">
    <source>
        <dbReference type="ARBA" id="ARBA00035722"/>
    </source>
</evidence>
<keyword evidence="1" id="KW-0547">Nucleotide-binding</keyword>
<dbReference type="EMBL" id="CADCTC010000268">
    <property type="protein sequence ID" value="CAA9295698.1"/>
    <property type="molecule type" value="Genomic_DNA"/>
</dbReference>
<dbReference type="Gene3D" id="2.40.50.250">
    <property type="entry name" value="bipa protein"/>
    <property type="match status" value="1"/>
</dbReference>
<dbReference type="PANTHER" id="PTHR42908">
    <property type="entry name" value="TRANSLATION ELONGATION FACTOR-RELATED"/>
    <property type="match status" value="1"/>
</dbReference>
<dbReference type="PANTHER" id="PTHR42908:SF8">
    <property type="entry name" value="TR-TYPE G DOMAIN-CONTAINING PROTEIN"/>
    <property type="match status" value="1"/>
</dbReference>
<dbReference type="Pfam" id="PF00009">
    <property type="entry name" value="GTP_EFTU"/>
    <property type="match status" value="1"/>
</dbReference>
<dbReference type="CDD" id="cd01891">
    <property type="entry name" value="TypA_BipA"/>
    <property type="match status" value="1"/>
</dbReference>
<dbReference type="InterPro" id="IPR047042">
    <property type="entry name" value="BipA_II"/>
</dbReference>
<evidence type="ECO:0000256" key="1">
    <source>
        <dbReference type="ARBA" id="ARBA00022741"/>
    </source>
</evidence>
<dbReference type="SMART" id="SM00838">
    <property type="entry name" value="EFG_C"/>
    <property type="match status" value="1"/>
</dbReference>
<gene>
    <name evidence="6" type="ORF">AVDCRST_MAG77-5122</name>
</gene>
<dbReference type="PROSITE" id="PS00301">
    <property type="entry name" value="G_TR_1"/>
    <property type="match status" value="1"/>
</dbReference>
<feature type="region of interest" description="Disordered" evidence="4">
    <location>
        <begin position="1"/>
        <end position="24"/>
    </location>
</feature>
<dbReference type="SUPFAM" id="SSF54980">
    <property type="entry name" value="EF-G C-terminal domain-like"/>
    <property type="match status" value="2"/>
</dbReference>
<dbReference type="InterPro" id="IPR009000">
    <property type="entry name" value="Transl_B-barrel_sf"/>
</dbReference>
<organism evidence="6">
    <name type="scientific">uncultured Chloroflexota bacterium</name>
    <dbReference type="NCBI Taxonomy" id="166587"/>
    <lineage>
        <taxon>Bacteria</taxon>
        <taxon>Bacillati</taxon>
        <taxon>Chloroflexota</taxon>
        <taxon>environmental samples</taxon>
    </lineage>
</organism>
<dbReference type="InterPro" id="IPR031157">
    <property type="entry name" value="G_TR_CS"/>
</dbReference>
<dbReference type="InterPro" id="IPR042116">
    <property type="entry name" value="TypA/BipA_C"/>
</dbReference>
<dbReference type="GO" id="GO:0005829">
    <property type="term" value="C:cytosol"/>
    <property type="evidence" value="ECO:0007669"/>
    <property type="project" value="TreeGrafter"/>
</dbReference>
<proteinExistence type="predicted"/>
<dbReference type="InterPro" id="IPR035647">
    <property type="entry name" value="EFG_III/V"/>
</dbReference>
<dbReference type="InterPro" id="IPR000795">
    <property type="entry name" value="T_Tr_GTP-bd_dom"/>
</dbReference>
<dbReference type="CDD" id="cd03691">
    <property type="entry name" value="BipA_TypA_II"/>
    <property type="match status" value="1"/>
</dbReference>
<dbReference type="InterPro" id="IPR006298">
    <property type="entry name" value="BipA"/>
</dbReference>
<evidence type="ECO:0000256" key="4">
    <source>
        <dbReference type="SAM" id="MobiDB-lite"/>
    </source>
</evidence>
<dbReference type="InterPro" id="IPR047041">
    <property type="entry name" value="BipA_GTP-bd_dom"/>
</dbReference>